<dbReference type="OrthoDB" id="240216at2759"/>
<dbReference type="InterPro" id="IPR042231">
    <property type="entry name" value="Cho/carn_acyl_trans_2"/>
</dbReference>
<organism evidence="7 8">
    <name type="scientific">Absidia repens</name>
    <dbReference type="NCBI Taxonomy" id="90262"/>
    <lineage>
        <taxon>Eukaryota</taxon>
        <taxon>Fungi</taxon>
        <taxon>Fungi incertae sedis</taxon>
        <taxon>Mucoromycota</taxon>
        <taxon>Mucoromycotina</taxon>
        <taxon>Mucoromycetes</taxon>
        <taxon>Mucorales</taxon>
        <taxon>Cunninghamellaceae</taxon>
        <taxon>Absidia</taxon>
    </lineage>
</organism>
<keyword evidence="8" id="KW-1185">Reference proteome</keyword>
<dbReference type="PROSITE" id="PS00440">
    <property type="entry name" value="ACYLTRANSF_C_2"/>
    <property type="match status" value="1"/>
</dbReference>
<keyword evidence="3 5" id="KW-0012">Acyltransferase</keyword>
<dbReference type="Pfam" id="PF00755">
    <property type="entry name" value="Carn_acyltransf"/>
    <property type="match status" value="1"/>
</dbReference>
<evidence type="ECO:0000256" key="4">
    <source>
        <dbReference type="PIRSR" id="PIRSR600542-1"/>
    </source>
</evidence>
<evidence type="ECO:0000256" key="3">
    <source>
        <dbReference type="ARBA" id="ARBA00023315"/>
    </source>
</evidence>
<sequence>MLRLLCRSNRPTGHQCYSTKTFSNQKVLPTLPIPELEATGQRYKKSLVPLLSATDYQQSCAKVDQFLQGDFAKELQARLHRLDEQETKKGYSWLDQLWLNKGYLEYRAPTMINVNWWMQLKNHPQGLVDPPTAGTATPFQLNRAAGFIAGLVDYSNRVNREEIVPDSSRSGPFCMHQLKGVFSTTRIAASPADKVISHYPATAKHITAIYKNQLFSVDVIGAQGETVPVQGIEKQLRQVVDQVESTPEHERQLPIGLFTSEQRDTWANIRESLEANPANAQVFKDIDTSLFAVCLDHYSSPQELDKSHRNMSHGQNAYNRWFDKGVQVIVETNGSAGINGEHSPVDAVVPLQIVFDVLQKEPIQTNGSSSVKLSPPRHLTWSIGNTAAINEALQTAEQNAKRMIDDLDCSFLHNKDYGSNFMKRAKISPDSWMQMVFQLAYYRHYGQSCPTYESASTRKFLTGRTETVRSCTEESAAFTKAWDDKDVSMANKLGLLGKALESHGEYMRAAVNGQAIDRHLFGLYYQMTPEEAQSDLAAMFQDPAYRASQYWKLSTSNTSPGTFAYGAFGPVVTDGYGVNYAIDKDMVRLSVSSCRQAAETDSVAFRKTIHGVMTEFAQVAEHYLTQDQATEKQSIQS</sequence>
<dbReference type="InterPro" id="IPR000542">
    <property type="entry name" value="Carn_acyl_trans"/>
</dbReference>
<feature type="domain" description="Choline/carnitine acyltransferase" evidence="6">
    <location>
        <begin position="31"/>
        <end position="610"/>
    </location>
</feature>
<evidence type="ECO:0000259" key="6">
    <source>
        <dbReference type="Pfam" id="PF00755"/>
    </source>
</evidence>
<keyword evidence="2 5" id="KW-0808">Transferase</keyword>
<reference evidence="7 8" key="1">
    <citation type="submission" date="2016-07" db="EMBL/GenBank/DDBJ databases">
        <title>Pervasive Adenine N6-methylation of Active Genes in Fungi.</title>
        <authorList>
            <consortium name="DOE Joint Genome Institute"/>
            <person name="Mondo S.J."/>
            <person name="Dannebaum R.O."/>
            <person name="Kuo R.C."/>
            <person name="Labutti K."/>
            <person name="Haridas S."/>
            <person name="Kuo A."/>
            <person name="Salamov A."/>
            <person name="Ahrendt S.R."/>
            <person name="Lipzen A."/>
            <person name="Sullivan W."/>
            <person name="Andreopoulos W.B."/>
            <person name="Clum A."/>
            <person name="Lindquist E."/>
            <person name="Daum C."/>
            <person name="Ramamoorthy G.K."/>
            <person name="Gryganskyi A."/>
            <person name="Culley D."/>
            <person name="Magnuson J.K."/>
            <person name="James T.Y."/>
            <person name="O'Malley M.A."/>
            <person name="Stajich J.E."/>
            <person name="Spatafora J.W."/>
            <person name="Visel A."/>
            <person name="Grigoriev I.V."/>
        </authorList>
    </citation>
    <scope>NUCLEOTIDE SEQUENCE [LARGE SCALE GENOMIC DNA]</scope>
    <source>
        <strain evidence="7 8">NRRL 1336</strain>
    </source>
</reference>
<dbReference type="InterPro" id="IPR023213">
    <property type="entry name" value="CAT-like_dom_sf"/>
</dbReference>
<evidence type="ECO:0000313" key="8">
    <source>
        <dbReference type="Proteomes" id="UP000193560"/>
    </source>
</evidence>
<proteinExistence type="inferred from homology"/>
<evidence type="ECO:0000256" key="2">
    <source>
        <dbReference type="ARBA" id="ARBA00022679"/>
    </source>
</evidence>
<comment type="similarity">
    <text evidence="1 5">Belongs to the carnitine/choline acetyltransferase family.</text>
</comment>
<dbReference type="PANTHER" id="PTHR22589:SF107">
    <property type="entry name" value="CHOLINE_CARNITINE ACYLTRANSFERASE DOMAIN-CONTAINING PROTEIN"/>
    <property type="match status" value="1"/>
</dbReference>
<dbReference type="PANTHER" id="PTHR22589">
    <property type="entry name" value="CARNITINE O-ACYLTRANSFERASE"/>
    <property type="match status" value="1"/>
</dbReference>
<dbReference type="Proteomes" id="UP000193560">
    <property type="component" value="Unassembled WGS sequence"/>
</dbReference>
<evidence type="ECO:0000313" key="7">
    <source>
        <dbReference type="EMBL" id="ORZ06720.1"/>
    </source>
</evidence>
<protein>
    <submittedName>
        <fullName evidence="7">Acyltransferase ChoActase/COT/CPT</fullName>
    </submittedName>
</protein>
<dbReference type="STRING" id="90262.A0A1X2I0W9"/>
<gene>
    <name evidence="7" type="ORF">BCR42DRAFT_361078</name>
</gene>
<evidence type="ECO:0000256" key="5">
    <source>
        <dbReference type="RuleBase" id="RU003801"/>
    </source>
</evidence>
<dbReference type="EMBL" id="MCGE01000038">
    <property type="protein sequence ID" value="ORZ06720.1"/>
    <property type="molecule type" value="Genomic_DNA"/>
</dbReference>
<name>A0A1X2I0W9_9FUNG</name>
<dbReference type="AlphaFoldDB" id="A0A1X2I0W9"/>
<dbReference type="GO" id="GO:0016746">
    <property type="term" value="F:acyltransferase activity"/>
    <property type="evidence" value="ECO:0007669"/>
    <property type="project" value="UniProtKB-KW"/>
</dbReference>
<evidence type="ECO:0000256" key="1">
    <source>
        <dbReference type="ARBA" id="ARBA00005232"/>
    </source>
</evidence>
<dbReference type="SUPFAM" id="SSF52777">
    <property type="entry name" value="CoA-dependent acyltransferases"/>
    <property type="match status" value="2"/>
</dbReference>
<accession>A0A1X2I0W9</accession>
<dbReference type="Gene3D" id="3.30.559.70">
    <property type="entry name" value="Choline/Carnitine o-acyltransferase, domain 2"/>
    <property type="match status" value="1"/>
</dbReference>
<feature type="active site" description="Proton acceptor" evidence="4">
    <location>
        <position position="342"/>
    </location>
</feature>
<dbReference type="Gene3D" id="3.30.559.10">
    <property type="entry name" value="Chloramphenicol acetyltransferase-like domain"/>
    <property type="match status" value="1"/>
</dbReference>
<dbReference type="InterPro" id="IPR039551">
    <property type="entry name" value="Cho/carn_acyl_trans"/>
</dbReference>
<comment type="caution">
    <text evidence="7">The sequence shown here is derived from an EMBL/GenBank/DDBJ whole genome shotgun (WGS) entry which is preliminary data.</text>
</comment>